<accession>A0A0K1RBG0</accession>
<dbReference type="RefSeq" id="WP_070495559.1">
    <property type="nucleotide sequence ID" value="NZ_BAAAGW010000018.1"/>
</dbReference>
<dbReference type="PATRIC" id="fig|156976.3.peg.1156"/>
<keyword evidence="2" id="KW-1185">Reference proteome</keyword>
<dbReference type="Proteomes" id="UP000060016">
    <property type="component" value="Chromosome"/>
</dbReference>
<dbReference type="AlphaFoldDB" id="A0A0K1RBG0"/>
<dbReference type="EMBL" id="CP012342">
    <property type="protein sequence ID" value="AKV58767.1"/>
    <property type="molecule type" value="Genomic_DNA"/>
</dbReference>
<evidence type="ECO:0000313" key="2">
    <source>
        <dbReference type="Proteomes" id="UP000060016"/>
    </source>
</evidence>
<dbReference type="STRING" id="156976.AK829_05820"/>
<protein>
    <submittedName>
        <fullName evidence="1">Uncharacterized protein</fullName>
    </submittedName>
</protein>
<proteinExistence type="predicted"/>
<reference evidence="1 2" key="1">
    <citation type="submission" date="2015-08" db="EMBL/GenBank/DDBJ databases">
        <authorList>
            <person name="Babu N.S."/>
            <person name="Beckwith C.J."/>
            <person name="Beseler K.G."/>
            <person name="Brison A."/>
            <person name="Carone J.V."/>
            <person name="Caskin T.P."/>
            <person name="Diamond M."/>
            <person name="Durham M.E."/>
            <person name="Foxe J.M."/>
            <person name="Go M."/>
            <person name="Henderson B.A."/>
            <person name="Jones I.B."/>
            <person name="McGettigan J.A."/>
            <person name="Micheletti S.J."/>
            <person name="Nasrallah M.E."/>
            <person name="Ortiz D."/>
            <person name="Piller C.R."/>
            <person name="Privatt S.R."/>
            <person name="Schneider S.L."/>
            <person name="Sharp S."/>
            <person name="Smith T.C."/>
            <person name="Stanton J.D."/>
            <person name="Ullery H.E."/>
            <person name="Wilson R.J."/>
            <person name="Serrano M.G."/>
            <person name="Buck G."/>
            <person name="Lee V."/>
            <person name="Wang Y."/>
            <person name="Carvalho R."/>
            <person name="Voegtly L."/>
            <person name="Shi R."/>
            <person name="Duckworth R."/>
            <person name="Johnson A."/>
            <person name="Loviza R."/>
            <person name="Walstead R."/>
            <person name="Shah Z."/>
            <person name="Kiflezghi M."/>
            <person name="Wade K."/>
            <person name="Ball S.L."/>
            <person name="Bradley K.W."/>
            <person name="Asai D.J."/>
            <person name="Bowman C.A."/>
            <person name="Russell D.A."/>
            <person name="Pope W.H."/>
            <person name="Jacobs-Sera D."/>
            <person name="Hendrix R.W."/>
            <person name="Hatfull G.F."/>
        </authorList>
    </citation>
    <scope>NUCLEOTIDE SEQUENCE [LARGE SCALE GENOMIC DNA]</scope>
    <source>
        <strain evidence="1 2">PUDD_83A45</strain>
    </source>
</reference>
<evidence type="ECO:0000313" key="1">
    <source>
        <dbReference type="EMBL" id="AKV58767.1"/>
    </source>
</evidence>
<gene>
    <name evidence="1" type="ORF">AK829_05820</name>
</gene>
<sequence length="192" mass="20364">MRKFGHNSRLVALACATTLAAGALVPATASAQVQIPTSSELSSRANIQLPDIQVPQQIVDGAARVGIHVPGRIELTPKPALSAAEQELTASTEKQLVKEGHRRDAEAQAIAAQWAAQAARGEATFVGNVGRGTTATDRGTGQIYRLSPAQAADRIAFLNRDINVNPVKEPKRFGVATARNGETIYLAEFFLN</sequence>
<organism evidence="1 2">
    <name type="scientific">Corynebacterium riegelii</name>
    <dbReference type="NCBI Taxonomy" id="156976"/>
    <lineage>
        <taxon>Bacteria</taxon>
        <taxon>Bacillati</taxon>
        <taxon>Actinomycetota</taxon>
        <taxon>Actinomycetes</taxon>
        <taxon>Mycobacteriales</taxon>
        <taxon>Corynebacteriaceae</taxon>
        <taxon>Corynebacterium</taxon>
    </lineage>
</organism>
<dbReference type="KEGG" id="crie:AK829_05820"/>
<name>A0A0K1RBG0_9CORY</name>